<organism evidence="2 3">
    <name type="scientific">Rhinopithecimicrobium faecis</name>
    <dbReference type="NCBI Taxonomy" id="2820698"/>
    <lineage>
        <taxon>Bacteria</taxon>
        <taxon>Pseudomonadati</taxon>
        <taxon>Bacteroidota</taxon>
        <taxon>Sphingobacteriia</taxon>
        <taxon>Sphingobacteriales</taxon>
        <taxon>Sphingobacteriaceae</taxon>
        <taxon>Rhinopithecimicrobium</taxon>
    </lineage>
</organism>
<keyword evidence="3" id="KW-1185">Reference proteome</keyword>
<proteinExistence type="predicted"/>
<keyword evidence="1" id="KW-0812">Transmembrane</keyword>
<gene>
    <name evidence="2" type="ORF">J5U18_07190</name>
</gene>
<dbReference type="EMBL" id="JAGKSB010000006">
    <property type="protein sequence ID" value="MBP3943348.1"/>
    <property type="molecule type" value="Genomic_DNA"/>
</dbReference>
<keyword evidence="1" id="KW-0472">Membrane</keyword>
<evidence type="ECO:0000313" key="3">
    <source>
        <dbReference type="Proteomes" id="UP000679691"/>
    </source>
</evidence>
<name>A0A8T4HDC1_9SPHI</name>
<dbReference type="Proteomes" id="UP000679691">
    <property type="component" value="Unassembled WGS sequence"/>
</dbReference>
<evidence type="ECO:0000313" key="2">
    <source>
        <dbReference type="EMBL" id="MBP3943348.1"/>
    </source>
</evidence>
<feature type="transmembrane region" description="Helical" evidence="1">
    <location>
        <begin position="62"/>
        <end position="81"/>
    </location>
</feature>
<feature type="transmembrane region" description="Helical" evidence="1">
    <location>
        <begin position="21"/>
        <end position="42"/>
    </location>
</feature>
<evidence type="ECO:0000256" key="1">
    <source>
        <dbReference type="SAM" id="Phobius"/>
    </source>
</evidence>
<comment type="caution">
    <text evidence="2">The sequence shown here is derived from an EMBL/GenBank/DDBJ whole genome shotgun (WGS) entry which is preliminary data.</text>
</comment>
<reference evidence="2" key="1">
    <citation type="submission" date="2021-03" db="EMBL/GenBank/DDBJ databases">
        <authorList>
            <person name="Lu T."/>
            <person name="Wang Q."/>
            <person name="Han X."/>
        </authorList>
    </citation>
    <scope>NUCLEOTIDE SEQUENCE</scope>
    <source>
        <strain evidence="2">WQ 2009</strain>
    </source>
</reference>
<accession>A0A8T4HDC1</accession>
<dbReference type="RefSeq" id="WP_353546839.1">
    <property type="nucleotide sequence ID" value="NZ_JAGKSB010000006.1"/>
</dbReference>
<keyword evidence="1" id="KW-1133">Transmembrane helix</keyword>
<protein>
    <submittedName>
        <fullName evidence="2">Uncharacterized protein</fullName>
    </submittedName>
</protein>
<dbReference type="AlphaFoldDB" id="A0A8T4HDC1"/>
<sequence length="84" mass="9377">MATSVKERQPKTTDNNANQTHYYITMVVAVVFGMAGVFFRFLPDEIPSLDQHGFLFTSISNVFLIIGSVLAFRTVFGILGFRKG</sequence>